<accession>A0A0F6YK08</accession>
<dbReference type="GO" id="GO:0005524">
    <property type="term" value="F:ATP binding"/>
    <property type="evidence" value="ECO:0007669"/>
    <property type="project" value="UniProtKB-KW"/>
</dbReference>
<dbReference type="Pfam" id="PF00069">
    <property type="entry name" value="Pkinase"/>
    <property type="match status" value="1"/>
</dbReference>
<dbReference type="PANTHER" id="PTHR43289:SF6">
    <property type="entry name" value="SERINE_THREONINE-PROTEIN KINASE NEKL-3"/>
    <property type="match status" value="1"/>
</dbReference>
<name>A0A0F6YK08_9BACT</name>
<keyword evidence="7" id="KW-0723">Serine/threonine-protein kinase</keyword>
<dbReference type="KEGG" id="samy:DB32_005900"/>
<evidence type="ECO:0000256" key="5">
    <source>
        <dbReference type="SAM" id="MobiDB-lite"/>
    </source>
</evidence>
<evidence type="ECO:0000256" key="4">
    <source>
        <dbReference type="ARBA" id="ARBA00022840"/>
    </source>
</evidence>
<evidence type="ECO:0000256" key="2">
    <source>
        <dbReference type="ARBA" id="ARBA00022741"/>
    </source>
</evidence>
<dbReference type="CDD" id="cd14014">
    <property type="entry name" value="STKc_PknB_like"/>
    <property type="match status" value="1"/>
</dbReference>
<keyword evidence="4" id="KW-0067">ATP-binding</keyword>
<dbReference type="AlphaFoldDB" id="A0A0F6YK08"/>
<dbReference type="InterPro" id="IPR000719">
    <property type="entry name" value="Prot_kinase_dom"/>
</dbReference>
<organism evidence="7 8">
    <name type="scientific">Sandaracinus amylolyticus</name>
    <dbReference type="NCBI Taxonomy" id="927083"/>
    <lineage>
        <taxon>Bacteria</taxon>
        <taxon>Pseudomonadati</taxon>
        <taxon>Myxococcota</taxon>
        <taxon>Polyangia</taxon>
        <taxon>Polyangiales</taxon>
        <taxon>Sandaracinaceae</taxon>
        <taxon>Sandaracinus</taxon>
    </lineage>
</organism>
<feature type="compositionally biased region" description="Basic and acidic residues" evidence="5">
    <location>
        <begin position="468"/>
        <end position="478"/>
    </location>
</feature>
<dbReference type="PROSITE" id="PS00109">
    <property type="entry name" value="PROTEIN_KINASE_TYR"/>
    <property type="match status" value="1"/>
</dbReference>
<dbReference type="InterPro" id="IPR011009">
    <property type="entry name" value="Kinase-like_dom_sf"/>
</dbReference>
<dbReference type="GO" id="GO:0004674">
    <property type="term" value="F:protein serine/threonine kinase activity"/>
    <property type="evidence" value="ECO:0007669"/>
    <property type="project" value="UniProtKB-KW"/>
</dbReference>
<sequence length="478" mass="51167">MAPSGRAMPSHLPEPGAQVERYTVLFEVARGGMAVVYAARRTGIGGFDKVVALKLMSPAMVTERRYVDMFLDEARIAARIDHPNVVQVFEVGEHEQLPFLVMEFVQGVAFTDVLRATPPPPLAIRAAILAGAARGLHAAHETLGADGAPLGLVHRDVSPHNVLVGFDGRVKVADFGIAAARGRITHTASGELKGKMSYLAPEQITRERTTDRRADVWSLGVMTWETFALRRLFAGDDDAQRMFAVLRAPIPDLREIDPEVPVEIAEITARALSRDVDARLATAEELAAALEGAAMRLGGANVASWMGARFEEKTIAIRARLDATPSAPEEGDATIVATPASWPSPELEATRTDPEVARPPARRAPIVAGVLGLVMLAAIALWRIAATPESEPVVRPVAAAPGEVPAPSIEAAPLAPPPPAVAPAAVAVSQPEPEPLPTSRPRPRERARDRARRAEPETRAPQATSEPTPRRDLLPNPF</sequence>
<keyword evidence="1" id="KW-0808">Transferase</keyword>
<dbReference type="SUPFAM" id="SSF56112">
    <property type="entry name" value="Protein kinase-like (PK-like)"/>
    <property type="match status" value="1"/>
</dbReference>
<dbReference type="PROSITE" id="PS50011">
    <property type="entry name" value="PROTEIN_KINASE_DOM"/>
    <property type="match status" value="1"/>
</dbReference>
<dbReference type="InterPro" id="IPR008266">
    <property type="entry name" value="Tyr_kinase_AS"/>
</dbReference>
<feature type="domain" description="Protein kinase" evidence="6">
    <location>
        <begin position="22"/>
        <end position="297"/>
    </location>
</feature>
<keyword evidence="8" id="KW-1185">Reference proteome</keyword>
<protein>
    <submittedName>
        <fullName evidence="7">Serine/threonine protein kinase</fullName>
    </submittedName>
</protein>
<evidence type="ECO:0000256" key="3">
    <source>
        <dbReference type="ARBA" id="ARBA00022777"/>
    </source>
</evidence>
<keyword evidence="3 7" id="KW-0418">Kinase</keyword>
<dbReference type="Proteomes" id="UP000034883">
    <property type="component" value="Chromosome"/>
</dbReference>
<keyword evidence="2" id="KW-0547">Nucleotide-binding</keyword>
<feature type="compositionally biased region" description="Low complexity" evidence="5">
    <location>
        <begin position="422"/>
        <end position="431"/>
    </location>
</feature>
<evidence type="ECO:0000259" key="6">
    <source>
        <dbReference type="PROSITE" id="PS50011"/>
    </source>
</evidence>
<dbReference type="STRING" id="927083.DB32_005900"/>
<evidence type="ECO:0000313" key="7">
    <source>
        <dbReference type="EMBL" id="AKF08751.1"/>
    </source>
</evidence>
<dbReference type="PANTHER" id="PTHR43289">
    <property type="entry name" value="MITOGEN-ACTIVATED PROTEIN KINASE KINASE KINASE 20-RELATED"/>
    <property type="match status" value="1"/>
</dbReference>
<evidence type="ECO:0000313" key="8">
    <source>
        <dbReference type="Proteomes" id="UP000034883"/>
    </source>
</evidence>
<dbReference type="EMBL" id="CP011125">
    <property type="protein sequence ID" value="AKF08751.1"/>
    <property type="molecule type" value="Genomic_DNA"/>
</dbReference>
<feature type="region of interest" description="Disordered" evidence="5">
    <location>
        <begin position="409"/>
        <end position="478"/>
    </location>
</feature>
<dbReference type="Gene3D" id="3.30.200.20">
    <property type="entry name" value="Phosphorylase Kinase, domain 1"/>
    <property type="match status" value="1"/>
</dbReference>
<evidence type="ECO:0000256" key="1">
    <source>
        <dbReference type="ARBA" id="ARBA00022679"/>
    </source>
</evidence>
<reference evidence="7 8" key="1">
    <citation type="submission" date="2015-03" db="EMBL/GenBank/DDBJ databases">
        <title>Genome assembly of Sandaracinus amylolyticus DSM 53668.</title>
        <authorList>
            <person name="Sharma G."/>
            <person name="Subramanian S."/>
        </authorList>
    </citation>
    <scope>NUCLEOTIDE SEQUENCE [LARGE SCALE GENOMIC DNA]</scope>
    <source>
        <strain evidence="7 8">DSM 53668</strain>
    </source>
</reference>
<proteinExistence type="predicted"/>
<gene>
    <name evidence="7" type="ORF">DB32_005900</name>
</gene>
<dbReference type="Gene3D" id="1.10.510.10">
    <property type="entry name" value="Transferase(Phosphotransferase) domain 1"/>
    <property type="match status" value="1"/>
</dbReference>
<feature type="compositionally biased region" description="Basic and acidic residues" evidence="5">
    <location>
        <begin position="442"/>
        <end position="458"/>
    </location>
</feature>